<dbReference type="InterPro" id="IPR035914">
    <property type="entry name" value="Sperma_CUB_dom_sf"/>
</dbReference>
<reference evidence="7" key="1">
    <citation type="submission" date="2022-02" db="EMBL/GenBank/DDBJ databases">
        <authorList>
            <person name="King R."/>
        </authorList>
    </citation>
    <scope>NUCLEOTIDE SEQUENCE</scope>
</reference>
<dbReference type="Gene3D" id="4.10.400.10">
    <property type="entry name" value="Low-density Lipoprotein Receptor"/>
    <property type="match status" value="1"/>
</dbReference>
<dbReference type="PANTHER" id="PTHR24251:SF28">
    <property type="entry name" value="NEUROPILIN AND TOLLOID-LIKE, ISOFORM B"/>
    <property type="match status" value="1"/>
</dbReference>
<evidence type="ECO:0000256" key="1">
    <source>
        <dbReference type="ARBA" id="ARBA00022737"/>
    </source>
</evidence>
<dbReference type="InterPro" id="IPR036055">
    <property type="entry name" value="LDL_receptor-like_sf"/>
</dbReference>
<dbReference type="Pfam" id="PF00431">
    <property type="entry name" value="CUB"/>
    <property type="match status" value="2"/>
</dbReference>
<evidence type="ECO:0000313" key="8">
    <source>
        <dbReference type="Proteomes" id="UP001153321"/>
    </source>
</evidence>
<dbReference type="CDD" id="cd00112">
    <property type="entry name" value="LDLa"/>
    <property type="match status" value="1"/>
</dbReference>
<feature type="compositionally biased region" description="Polar residues" evidence="4">
    <location>
        <begin position="628"/>
        <end position="638"/>
    </location>
</feature>
<feature type="region of interest" description="Disordered" evidence="4">
    <location>
        <begin position="508"/>
        <end position="549"/>
    </location>
</feature>
<feature type="compositionally biased region" description="Basic and acidic residues" evidence="4">
    <location>
        <begin position="693"/>
        <end position="704"/>
    </location>
</feature>
<evidence type="ECO:0000256" key="3">
    <source>
        <dbReference type="PROSITE-ProRule" id="PRU00124"/>
    </source>
</evidence>
<dbReference type="Gene3D" id="2.60.120.290">
    <property type="entry name" value="Spermadhesin, CUB domain"/>
    <property type="match status" value="2"/>
</dbReference>
<keyword evidence="2 3" id="KW-1015">Disulfide bond</keyword>
<accession>A0A9P0I6T9</accession>
<keyword evidence="5" id="KW-0812">Transmembrane</keyword>
<gene>
    <name evidence="7" type="ORF">SPLIT_LOCUS6179</name>
</gene>
<name>A0A9P0I6T9_SPOLI</name>
<feature type="domain" description="CUB" evidence="6">
    <location>
        <begin position="137"/>
        <end position="256"/>
    </location>
</feature>
<dbReference type="SUPFAM" id="SSF57424">
    <property type="entry name" value="LDL receptor-like module"/>
    <property type="match status" value="1"/>
</dbReference>
<evidence type="ECO:0000256" key="2">
    <source>
        <dbReference type="ARBA" id="ARBA00023157"/>
    </source>
</evidence>
<dbReference type="InterPro" id="IPR000859">
    <property type="entry name" value="CUB_dom"/>
</dbReference>
<feature type="disulfide bond" evidence="3">
    <location>
        <begin position="406"/>
        <end position="424"/>
    </location>
</feature>
<evidence type="ECO:0000313" key="7">
    <source>
        <dbReference type="EMBL" id="CAH1640823.1"/>
    </source>
</evidence>
<keyword evidence="5" id="KW-0472">Membrane</keyword>
<feature type="compositionally biased region" description="Basic and acidic residues" evidence="4">
    <location>
        <begin position="508"/>
        <end position="529"/>
    </location>
</feature>
<evidence type="ECO:0000256" key="4">
    <source>
        <dbReference type="SAM" id="MobiDB-lite"/>
    </source>
</evidence>
<dbReference type="SMART" id="SM00042">
    <property type="entry name" value="CUB"/>
    <property type="match status" value="2"/>
</dbReference>
<evidence type="ECO:0000256" key="5">
    <source>
        <dbReference type="SAM" id="Phobius"/>
    </source>
</evidence>
<feature type="region of interest" description="Disordered" evidence="4">
    <location>
        <begin position="570"/>
        <end position="677"/>
    </location>
</feature>
<dbReference type="Proteomes" id="UP001153321">
    <property type="component" value="Chromosome 21"/>
</dbReference>
<feature type="disulfide bond" evidence="3">
    <location>
        <begin position="399"/>
        <end position="411"/>
    </location>
</feature>
<keyword evidence="5" id="KW-1133">Transmembrane helix</keyword>
<dbReference type="FunFam" id="2.60.120.290:FF:000005">
    <property type="entry name" value="Procollagen C-endopeptidase enhancer 1"/>
    <property type="match status" value="1"/>
</dbReference>
<feature type="compositionally biased region" description="Basic and acidic residues" evidence="4">
    <location>
        <begin position="573"/>
        <end position="617"/>
    </location>
</feature>
<dbReference type="SUPFAM" id="SSF49854">
    <property type="entry name" value="Spermadhesin, CUB domain"/>
    <property type="match status" value="2"/>
</dbReference>
<feature type="transmembrane region" description="Helical" evidence="5">
    <location>
        <begin position="448"/>
        <end position="468"/>
    </location>
</feature>
<keyword evidence="1" id="KW-0677">Repeat</keyword>
<dbReference type="EMBL" id="LR824552">
    <property type="protein sequence ID" value="CAH1640823.1"/>
    <property type="molecule type" value="Genomic_DNA"/>
</dbReference>
<dbReference type="PANTHER" id="PTHR24251">
    <property type="entry name" value="OVOCHYMASE-RELATED"/>
    <property type="match status" value="1"/>
</dbReference>
<organism evidence="7 8">
    <name type="scientific">Spodoptera littoralis</name>
    <name type="common">Egyptian cotton leafworm</name>
    <dbReference type="NCBI Taxonomy" id="7109"/>
    <lineage>
        <taxon>Eukaryota</taxon>
        <taxon>Metazoa</taxon>
        <taxon>Ecdysozoa</taxon>
        <taxon>Arthropoda</taxon>
        <taxon>Hexapoda</taxon>
        <taxon>Insecta</taxon>
        <taxon>Pterygota</taxon>
        <taxon>Neoptera</taxon>
        <taxon>Endopterygota</taxon>
        <taxon>Lepidoptera</taxon>
        <taxon>Glossata</taxon>
        <taxon>Ditrysia</taxon>
        <taxon>Noctuoidea</taxon>
        <taxon>Noctuidae</taxon>
        <taxon>Amphipyrinae</taxon>
        <taxon>Spodoptera</taxon>
    </lineage>
</organism>
<dbReference type="PROSITE" id="PS01180">
    <property type="entry name" value="CUB"/>
    <property type="match status" value="2"/>
</dbReference>
<comment type="caution">
    <text evidence="3">Lacks conserved residue(s) required for the propagation of feature annotation.</text>
</comment>
<dbReference type="PROSITE" id="PS50068">
    <property type="entry name" value="LDLRA_2"/>
    <property type="match status" value="1"/>
</dbReference>
<feature type="domain" description="CUB" evidence="6">
    <location>
        <begin position="267"/>
        <end position="388"/>
    </location>
</feature>
<evidence type="ECO:0000259" key="6">
    <source>
        <dbReference type="PROSITE" id="PS01180"/>
    </source>
</evidence>
<protein>
    <recommendedName>
        <fullName evidence="6">CUB domain-containing protein</fullName>
    </recommendedName>
</protein>
<feature type="region of interest" description="Disordered" evidence="4">
    <location>
        <begin position="690"/>
        <end position="712"/>
    </location>
</feature>
<proteinExistence type="predicted"/>
<dbReference type="PROSITE" id="PS01209">
    <property type="entry name" value="LDLRA_1"/>
    <property type="match status" value="1"/>
</dbReference>
<dbReference type="InterPro" id="IPR002172">
    <property type="entry name" value="LDrepeatLR_classA_rpt"/>
</dbReference>
<dbReference type="CDD" id="cd00041">
    <property type="entry name" value="CUB"/>
    <property type="match status" value="2"/>
</dbReference>
<dbReference type="InterPro" id="IPR023415">
    <property type="entry name" value="LDLR_class-A_CS"/>
</dbReference>
<keyword evidence="8" id="KW-1185">Reference proteome</keyword>
<dbReference type="AlphaFoldDB" id="A0A9P0I6T9"/>
<dbReference type="SMART" id="SM00192">
    <property type="entry name" value="LDLa"/>
    <property type="match status" value="1"/>
</dbReference>
<sequence>MGPCRADARYAAAEGLKGCRGSSSKCRICSTVGLISERADHDNRPQSKLSLSNYDIEIRNKWTNNLERKYINYIETVDEVKTINNNNKNYEANEIQMRNLDIHRNNVQRMNANSKMRNFDVSKEVKRVKRDDKDPRCESFNYDDKEKFITHPHPKNSGNNYYYNNSDCVTKINATTTDMVIQLTFVDVFRIEYHPECAYDYLEIRDGYYGYADLMGRFCGQAFPRTLKTKGPNVWLKFHSDDTIEYEGFKINIEFKDGPSHHIPEECYTTFDEDKFGVIDTKQIDPLCTSNSNQALDVLWKIVVPDNMKIYLNFTQYGLAKPNECNENIIQVFETVHEELDSKLAEYCGSVANSVTTKDRNGNVMYVRLYVAKDARKDTSFKATFNAYRTLDANSDDKCGDDEFDCEDNTCIDLRLRCDHDAHCRLKADEDKSRCDVKQESTINQPHIMVILIIFSLILSGMSFVFIFKCMRKLYQDHKIIKEHIRQSCEDRLDSLVGSRLTLDPKRLQRDSEPRVSLERENHNNEMVKKQRSFSSKHKQSSIESDYQETHLDLDEEIWRREVDSMPIEEDVSIERNGRARKSDFSRKEESMRSRTKESEDTREKKEMKEHKREIRDVSVGAPDTKESGCQTRESLFQTDPPPSSDGSGTNSRGFSTFGYSGATIVRPSPPATTNTSEITIELLKQIPSQESKPLKKIPDRRPISTETTRSAPDVIIVSKPIR</sequence>
<feature type="compositionally biased region" description="Basic residues" evidence="4">
    <location>
        <begin position="530"/>
        <end position="540"/>
    </location>
</feature>
<feature type="compositionally biased region" description="Polar residues" evidence="4">
    <location>
        <begin position="645"/>
        <end position="659"/>
    </location>
</feature>